<dbReference type="InterPro" id="IPR036059">
    <property type="entry name" value="TldD/PmbA_sf"/>
</dbReference>
<evidence type="ECO:0000259" key="4">
    <source>
        <dbReference type="Pfam" id="PF19290"/>
    </source>
</evidence>
<evidence type="ECO:0000259" key="2">
    <source>
        <dbReference type="Pfam" id="PF01523"/>
    </source>
</evidence>
<dbReference type="PANTHER" id="PTHR43666:SF1">
    <property type="entry name" value="CONSERVED PROTEIN"/>
    <property type="match status" value="1"/>
</dbReference>
<evidence type="ECO:0000259" key="3">
    <source>
        <dbReference type="Pfam" id="PF19289"/>
    </source>
</evidence>
<dbReference type="Pfam" id="PF19289">
    <property type="entry name" value="PmbA_TldD_3rd"/>
    <property type="match status" value="1"/>
</dbReference>
<gene>
    <name evidence="5" type="ORF">D3H65_04150</name>
</gene>
<dbReference type="KEGG" id="pseg:D3H65_04150"/>
<keyword evidence="6" id="KW-1185">Reference proteome</keyword>
<dbReference type="InterPro" id="IPR035068">
    <property type="entry name" value="TldD/PmbA_N"/>
</dbReference>
<dbReference type="GO" id="GO:0006508">
    <property type="term" value="P:proteolysis"/>
    <property type="evidence" value="ECO:0007669"/>
    <property type="project" value="InterPro"/>
</dbReference>
<dbReference type="InterPro" id="IPR045569">
    <property type="entry name" value="Metalloprtase-TldD/E_C"/>
</dbReference>
<feature type="domain" description="Metalloprotease TldD/E central" evidence="4">
    <location>
        <begin position="124"/>
        <end position="213"/>
    </location>
</feature>
<dbReference type="AlphaFoldDB" id="A0A3B7MFV4"/>
<proteinExistence type="inferred from homology"/>
<dbReference type="EMBL" id="CP032157">
    <property type="protein sequence ID" value="AXY73214.1"/>
    <property type="molecule type" value="Genomic_DNA"/>
</dbReference>
<dbReference type="RefSeq" id="WP_119049052.1">
    <property type="nucleotide sequence ID" value="NZ_CP032157.1"/>
</dbReference>
<dbReference type="OrthoDB" id="9763230at2"/>
<comment type="similarity">
    <text evidence="1">Belongs to the peptidase U62 family.</text>
</comment>
<dbReference type="InterPro" id="IPR002510">
    <property type="entry name" value="Metalloprtase-TldD/E_N"/>
</dbReference>
<dbReference type="InterPro" id="IPR045570">
    <property type="entry name" value="Metalloprtase-TldD/E_cen_dom"/>
</dbReference>
<reference evidence="5 6" key="1">
    <citation type="submission" date="2018-09" db="EMBL/GenBank/DDBJ databases">
        <title>Genome sequencing of strain 6GH32-13.</title>
        <authorList>
            <person name="Weon H.-Y."/>
            <person name="Heo J."/>
            <person name="Kwon S.-W."/>
        </authorList>
    </citation>
    <scope>NUCLEOTIDE SEQUENCE [LARGE SCALE GENOMIC DNA]</scope>
    <source>
        <strain evidence="5 6">5GH32-13</strain>
    </source>
</reference>
<sequence>MAILSKDEAQAIMKKVLGFAKADETEVGLGGQQSGNIRYARNAVSTAGEVSNLNLSVSSSFGKRTGNATINEFDDASLEKVVRRAEELARLAPENPEYMPLLGPSNFAESIGFIPSTAAMTPDTRAEMVAKSLKVSKDNKLESAGFLQNSAGFRAMANSKGLFAYNKSTDVSFSVTVRNQEGTGSGYVDHSFNDVGKLDTLALTKIAANKATSSAGAKAIEPGRYTVILEPLAASDMLGGIIRGFEQRTADEGRSFMSKKGGGTRLGEQLFDEKVNIISDPMNPELPGATWSGDGMPVEKTVWVENGVVKNLACSRFWAQKKGLKPLSGPGGGRFGGGGMIMAGGTASIEDMIKNTEKGILVTRFWYIRMVDQQTLVQTGLTRDGTFYIENGQIKFPVKNFRFNESPIIMLNNVEELGKPVRSGSSILPPMKIRDFTFTSLSDAI</sequence>
<feature type="domain" description="Metalloprotease TldD/E N-terminal" evidence="2">
    <location>
        <begin position="30"/>
        <end position="89"/>
    </location>
</feature>
<dbReference type="Pfam" id="PF19290">
    <property type="entry name" value="PmbA_TldD_2nd"/>
    <property type="match status" value="1"/>
</dbReference>
<dbReference type="Proteomes" id="UP000263900">
    <property type="component" value="Chromosome"/>
</dbReference>
<evidence type="ECO:0000313" key="6">
    <source>
        <dbReference type="Proteomes" id="UP000263900"/>
    </source>
</evidence>
<name>A0A3B7MFV4_9BACT</name>
<protein>
    <submittedName>
        <fullName evidence="5">TldD/PmbA family protein</fullName>
    </submittedName>
</protein>
<accession>A0A3B7MFV4</accession>
<evidence type="ECO:0000313" key="5">
    <source>
        <dbReference type="EMBL" id="AXY73214.1"/>
    </source>
</evidence>
<dbReference type="PANTHER" id="PTHR43666">
    <property type="entry name" value="TLDD PROTEIN"/>
    <property type="match status" value="1"/>
</dbReference>
<dbReference type="Gene3D" id="3.30.2290.10">
    <property type="entry name" value="PmbA/TldD superfamily"/>
    <property type="match status" value="1"/>
</dbReference>
<evidence type="ECO:0000256" key="1">
    <source>
        <dbReference type="ARBA" id="ARBA00005836"/>
    </source>
</evidence>
<dbReference type="Pfam" id="PF01523">
    <property type="entry name" value="PmbA_TldD_1st"/>
    <property type="match status" value="1"/>
</dbReference>
<organism evidence="5 6">
    <name type="scientific">Paraflavitalea soli</name>
    <dbReference type="NCBI Taxonomy" id="2315862"/>
    <lineage>
        <taxon>Bacteria</taxon>
        <taxon>Pseudomonadati</taxon>
        <taxon>Bacteroidota</taxon>
        <taxon>Chitinophagia</taxon>
        <taxon>Chitinophagales</taxon>
        <taxon>Chitinophagaceae</taxon>
        <taxon>Paraflavitalea</taxon>
    </lineage>
</organism>
<dbReference type="GO" id="GO:0008237">
    <property type="term" value="F:metallopeptidase activity"/>
    <property type="evidence" value="ECO:0007669"/>
    <property type="project" value="InterPro"/>
</dbReference>
<dbReference type="SUPFAM" id="SSF111283">
    <property type="entry name" value="Putative modulator of DNA gyrase, PmbA/TldD"/>
    <property type="match status" value="1"/>
</dbReference>
<feature type="domain" description="Metalloprotease TldD/E C-terminal" evidence="3">
    <location>
        <begin position="222"/>
        <end position="439"/>
    </location>
</feature>